<dbReference type="AlphaFoldDB" id="G9YF60"/>
<reference evidence="2 3" key="1">
    <citation type="submission" date="2011-08" db="EMBL/GenBank/DDBJ databases">
        <authorList>
            <person name="Weinstock G."/>
            <person name="Sodergren E."/>
            <person name="Clifton S."/>
            <person name="Fulton L."/>
            <person name="Fulton B."/>
            <person name="Courtney L."/>
            <person name="Fronick C."/>
            <person name="Harrison M."/>
            <person name="Strong C."/>
            <person name="Farmer C."/>
            <person name="Delahaunty K."/>
            <person name="Markovic C."/>
            <person name="Hall O."/>
            <person name="Minx P."/>
            <person name="Tomlinson C."/>
            <person name="Mitreva M."/>
            <person name="Hou S."/>
            <person name="Chen J."/>
            <person name="Wollam A."/>
            <person name="Pepin K.H."/>
            <person name="Johnson M."/>
            <person name="Bhonagiri V."/>
            <person name="Zhang X."/>
            <person name="Suruliraj S."/>
            <person name="Warren W."/>
            <person name="Chinwalla A."/>
            <person name="Mardis E.R."/>
            <person name="Wilson R.K."/>
        </authorList>
    </citation>
    <scope>NUCLEOTIDE SEQUENCE [LARGE SCALE GENOMIC DNA]</scope>
    <source>
        <strain evidence="2 3">F0357</strain>
    </source>
</reference>
<dbReference type="HOGENOM" id="CLU_1036833_0_0_9"/>
<accession>G9YF60</accession>
<evidence type="ECO:0000313" key="3">
    <source>
        <dbReference type="Proteomes" id="UP000005481"/>
    </source>
</evidence>
<dbReference type="Proteomes" id="UP000005481">
    <property type="component" value="Unassembled WGS sequence"/>
</dbReference>
<organism evidence="2 3">
    <name type="scientific">Anaeroglobus geminatus F0357</name>
    <dbReference type="NCBI Taxonomy" id="861450"/>
    <lineage>
        <taxon>Bacteria</taxon>
        <taxon>Bacillati</taxon>
        <taxon>Bacillota</taxon>
        <taxon>Negativicutes</taxon>
        <taxon>Veillonellales</taxon>
        <taxon>Veillonellaceae</taxon>
        <taxon>Anaeroglobus</taxon>
    </lineage>
</organism>
<evidence type="ECO:0000313" key="2">
    <source>
        <dbReference type="EMBL" id="EHM43395.1"/>
    </source>
</evidence>
<comment type="caution">
    <text evidence="2">The sequence shown here is derived from an EMBL/GenBank/DDBJ whole genome shotgun (WGS) entry which is preliminary data.</text>
</comment>
<feature type="transmembrane region" description="Helical" evidence="1">
    <location>
        <begin position="23"/>
        <end position="44"/>
    </location>
</feature>
<proteinExistence type="predicted"/>
<dbReference type="PATRIC" id="fig|861450.3.peg.257"/>
<keyword evidence="1" id="KW-0812">Transmembrane</keyword>
<dbReference type="STRING" id="861450.HMPREF0080_00270"/>
<dbReference type="EMBL" id="AGCJ01000009">
    <property type="protein sequence ID" value="EHM43395.1"/>
    <property type="molecule type" value="Genomic_DNA"/>
</dbReference>
<dbReference type="OrthoDB" id="9839967at2"/>
<protein>
    <submittedName>
        <fullName evidence="2">Uncharacterized protein</fullName>
    </submittedName>
</protein>
<evidence type="ECO:0000256" key="1">
    <source>
        <dbReference type="SAM" id="Phobius"/>
    </source>
</evidence>
<gene>
    <name evidence="2" type="ORF">HMPREF0080_00270</name>
</gene>
<keyword evidence="1" id="KW-1133">Transmembrane helix</keyword>
<sequence>MTLYYLFFLASFRIKEKVPEQPLILVLFSALTALCLILTIKRVYVDSSLILGAVYIILFNGLFLLHNLYLFTRRTGPGPHTKLLALVMGLIMFMPLIGYTSFIRFVTYTHEADTYVPHFSVVGQFDGSIEKAQAEANREETARRRQGEQQPENTVIFRPRAKKQVSYDIAPYTAAIFNLNLSLSDDSSHSTHADKGFTFALADKGNILVITAPDGSTERYDLPDTVRQNESLDEHTSIIVQTDTSLLVISQYFNNGTTATVTFDFFGK</sequence>
<keyword evidence="1" id="KW-0472">Membrane</keyword>
<dbReference type="eggNOG" id="ENOG5032X2S">
    <property type="taxonomic scope" value="Bacteria"/>
</dbReference>
<keyword evidence="3" id="KW-1185">Reference proteome</keyword>
<dbReference type="RefSeq" id="WP_006789255.1">
    <property type="nucleotide sequence ID" value="NZ_JH417567.1"/>
</dbReference>
<name>G9YF60_9FIRM</name>
<feature type="transmembrane region" description="Helical" evidence="1">
    <location>
        <begin position="50"/>
        <end position="71"/>
    </location>
</feature>
<feature type="transmembrane region" description="Helical" evidence="1">
    <location>
        <begin position="83"/>
        <end position="102"/>
    </location>
</feature>